<reference evidence="1 2" key="1">
    <citation type="submission" date="2019-01" db="EMBL/GenBank/DDBJ databases">
        <title>Muriicola soli sp. nov., isolated from soil.</title>
        <authorList>
            <person name="Kang H.J."/>
            <person name="Kim S.B."/>
        </authorList>
    </citation>
    <scope>NUCLEOTIDE SEQUENCE [LARGE SCALE GENOMIC DNA]</scope>
    <source>
        <strain evidence="1 2">MMS17-SY002</strain>
    </source>
</reference>
<keyword evidence="2" id="KW-1185">Reference proteome</keyword>
<organism evidence="1 2">
    <name type="scientific">Muriicola soli</name>
    <dbReference type="NCBI Taxonomy" id="2507538"/>
    <lineage>
        <taxon>Bacteria</taxon>
        <taxon>Pseudomonadati</taxon>
        <taxon>Bacteroidota</taxon>
        <taxon>Flavobacteriia</taxon>
        <taxon>Flavobacteriales</taxon>
        <taxon>Flavobacteriaceae</taxon>
        <taxon>Muriicola</taxon>
    </lineage>
</organism>
<dbReference type="Gene3D" id="3.40.50.300">
    <property type="entry name" value="P-loop containing nucleotide triphosphate hydrolases"/>
    <property type="match status" value="1"/>
</dbReference>
<dbReference type="KEGG" id="mur:EQY75_06505"/>
<evidence type="ECO:0000313" key="1">
    <source>
        <dbReference type="EMBL" id="QBA64207.1"/>
    </source>
</evidence>
<dbReference type="GO" id="GO:0004672">
    <property type="term" value="F:protein kinase activity"/>
    <property type="evidence" value="ECO:0007669"/>
    <property type="project" value="TreeGrafter"/>
</dbReference>
<dbReference type="AlphaFoldDB" id="A0A411E9G8"/>
<proteinExistence type="predicted"/>
<dbReference type="RefSeq" id="WP_129604018.1">
    <property type="nucleotide sequence ID" value="NZ_CP035544.1"/>
</dbReference>
<dbReference type="Proteomes" id="UP000290889">
    <property type="component" value="Chromosome"/>
</dbReference>
<dbReference type="InterPro" id="IPR027417">
    <property type="entry name" value="P-loop_NTPase"/>
</dbReference>
<dbReference type="PANTHER" id="PTHR30267">
    <property type="entry name" value="PROTEIN KINASE PRKA"/>
    <property type="match status" value="1"/>
</dbReference>
<dbReference type="SUPFAM" id="SSF52540">
    <property type="entry name" value="P-loop containing nucleoside triphosphate hydrolases"/>
    <property type="match status" value="1"/>
</dbReference>
<evidence type="ECO:0000313" key="2">
    <source>
        <dbReference type="Proteomes" id="UP000290889"/>
    </source>
</evidence>
<gene>
    <name evidence="1" type="ORF">EQY75_06505</name>
</gene>
<dbReference type="EMBL" id="CP035544">
    <property type="protein sequence ID" value="QBA64207.1"/>
    <property type="molecule type" value="Genomic_DNA"/>
</dbReference>
<dbReference type="OrthoDB" id="9760760at2"/>
<name>A0A411E9G8_9FLAO</name>
<dbReference type="PANTHER" id="PTHR30267:SF2">
    <property type="entry name" value="PROTEIN PRKA"/>
    <property type="match status" value="1"/>
</dbReference>
<sequence length="489" mass="55432">MKLDYSKIKTLGDLKKAGYKSQGIKDELRKNLIQRIKDGKETFAGVWGYEDSVIPELERAILSRHNINLLGLRGQAKTRLARLMVNLLDEYIPVVEGSEINDDPFAPISRYSKQLIKEKGEDTPISWLHRDERFYEKLATPDVTVADLIGDVDPIKAANLKLSYADDRVIHFGMIPRANRCIFVINELPDLQARIQVSLFNILQEGDIQIRGFKLRLPLDLQFVFTANPEDYTNRGSIVTPLKDRIGSQILTHYPKEVETARKITEQEANLDGDQAQMIYVPELAKDLLEQISFEARSSEYVDAKSGVSARTSITAFENLLSTAERRALLQGASGTTVRLSDFIGVIPAITGKIELVYEGEQEGADTVAMMLIDDAVKSLFPNYFPAILKLEQKDAEGPYDDLILWFFDRDGIELPDDLSEAEYRKLLDSIPPLQDLISKHQPKAAQEDSYFLKEFLLWGLVVHKKLSKQRYKKGFKLKDLYGGFISKL</sequence>
<protein>
    <submittedName>
        <fullName evidence="1">Magnesium chelatase</fullName>
    </submittedName>
</protein>
<accession>A0A411E9G8</accession>